<reference evidence="3" key="1">
    <citation type="submission" date="2023-06" db="EMBL/GenBank/DDBJ databases">
        <title>Genomic of Agaribacillus aureum.</title>
        <authorList>
            <person name="Wang G."/>
        </authorList>
    </citation>
    <scope>NUCLEOTIDE SEQUENCE</scope>
    <source>
        <strain evidence="3">BMA12</strain>
    </source>
</reference>
<dbReference type="InterPro" id="IPR050640">
    <property type="entry name" value="Bact_2-comp_sensor_kinase"/>
</dbReference>
<proteinExistence type="predicted"/>
<dbReference type="PANTHER" id="PTHR34220:SF7">
    <property type="entry name" value="SENSOR HISTIDINE KINASE YPDA"/>
    <property type="match status" value="1"/>
</dbReference>
<keyword evidence="4" id="KW-1185">Reference proteome</keyword>
<keyword evidence="1" id="KW-1133">Transmembrane helix</keyword>
<accession>A0ABT8KYT8</accession>
<keyword evidence="3" id="KW-0808">Transferase</keyword>
<dbReference type="GO" id="GO:0016301">
    <property type="term" value="F:kinase activity"/>
    <property type="evidence" value="ECO:0007669"/>
    <property type="project" value="UniProtKB-KW"/>
</dbReference>
<evidence type="ECO:0000313" key="4">
    <source>
        <dbReference type="Proteomes" id="UP001172083"/>
    </source>
</evidence>
<dbReference type="Pfam" id="PF06580">
    <property type="entry name" value="His_kinase"/>
    <property type="match status" value="1"/>
</dbReference>
<evidence type="ECO:0000256" key="1">
    <source>
        <dbReference type="SAM" id="Phobius"/>
    </source>
</evidence>
<name>A0ABT8KYT8_9BACT</name>
<dbReference type="PANTHER" id="PTHR34220">
    <property type="entry name" value="SENSOR HISTIDINE KINASE YPDA"/>
    <property type="match status" value="1"/>
</dbReference>
<keyword evidence="3" id="KW-0418">Kinase</keyword>
<feature type="transmembrane region" description="Helical" evidence="1">
    <location>
        <begin position="130"/>
        <end position="150"/>
    </location>
</feature>
<sequence>MLESRRIFHYKHFYWYQFGFCLLICLIVLLRDVAGARISNQHFNWDSIIRWPVAYFLSFWLLSFSIVNVFLQARNYSKKNALATHFVASIIFGFAHFILTSISILLLERLFKLPETYDWQSLLQLWKTDFLSAVDAMAFYWIGVVILIALDFFNRYRNQQDLAVQLESQLVTSQLQTLKMQLKPHFLFNALNTIAMMVRRNNNREAVNMLSGLSDMLRNSLGKEKKQYITIEEELDLVKKYLKIESIRFQDRLKINFQVDKEALQCMIPNLLLQPIVENAFKHGVSRSINDALIEIAILREDQHVVLSVYNSGSSLPHGWDLNNSKGIGIVNTTHRLKQLYHGKFKFLVKEQNGGVVFKIILPFRKLKL</sequence>
<organism evidence="3 4">
    <name type="scientific">Agaribacillus aureus</name>
    <dbReference type="NCBI Taxonomy" id="3051825"/>
    <lineage>
        <taxon>Bacteria</taxon>
        <taxon>Pseudomonadati</taxon>
        <taxon>Bacteroidota</taxon>
        <taxon>Cytophagia</taxon>
        <taxon>Cytophagales</taxon>
        <taxon>Splendidivirgaceae</taxon>
        <taxon>Agaribacillus</taxon>
    </lineage>
</organism>
<gene>
    <name evidence="3" type="ORF">QQ020_01310</name>
</gene>
<dbReference type="Proteomes" id="UP001172083">
    <property type="component" value="Unassembled WGS sequence"/>
</dbReference>
<keyword evidence="1" id="KW-0472">Membrane</keyword>
<comment type="caution">
    <text evidence="3">The sequence shown here is derived from an EMBL/GenBank/DDBJ whole genome shotgun (WGS) entry which is preliminary data.</text>
</comment>
<keyword evidence="1" id="KW-0812">Transmembrane</keyword>
<dbReference type="EMBL" id="JAUJEB010000001">
    <property type="protein sequence ID" value="MDN5210655.1"/>
    <property type="molecule type" value="Genomic_DNA"/>
</dbReference>
<feature type="domain" description="Signal transduction histidine kinase internal region" evidence="2">
    <location>
        <begin position="174"/>
        <end position="253"/>
    </location>
</feature>
<feature type="transmembrane region" description="Helical" evidence="1">
    <location>
        <begin position="51"/>
        <end position="71"/>
    </location>
</feature>
<feature type="transmembrane region" description="Helical" evidence="1">
    <location>
        <begin position="12"/>
        <end position="31"/>
    </location>
</feature>
<evidence type="ECO:0000313" key="3">
    <source>
        <dbReference type="EMBL" id="MDN5210655.1"/>
    </source>
</evidence>
<dbReference type="RefSeq" id="WP_346755998.1">
    <property type="nucleotide sequence ID" value="NZ_JAUJEB010000001.1"/>
</dbReference>
<dbReference type="Gene3D" id="3.30.565.10">
    <property type="entry name" value="Histidine kinase-like ATPase, C-terminal domain"/>
    <property type="match status" value="1"/>
</dbReference>
<dbReference type="InterPro" id="IPR036890">
    <property type="entry name" value="HATPase_C_sf"/>
</dbReference>
<dbReference type="SUPFAM" id="SSF55874">
    <property type="entry name" value="ATPase domain of HSP90 chaperone/DNA topoisomerase II/histidine kinase"/>
    <property type="match status" value="1"/>
</dbReference>
<evidence type="ECO:0000259" key="2">
    <source>
        <dbReference type="Pfam" id="PF06580"/>
    </source>
</evidence>
<feature type="transmembrane region" description="Helical" evidence="1">
    <location>
        <begin position="83"/>
        <end position="107"/>
    </location>
</feature>
<protein>
    <submittedName>
        <fullName evidence="3">Histidine kinase</fullName>
    </submittedName>
</protein>
<dbReference type="InterPro" id="IPR010559">
    <property type="entry name" value="Sig_transdc_His_kin_internal"/>
</dbReference>